<evidence type="ECO:0000313" key="1">
    <source>
        <dbReference type="EMBL" id="KAG1274647.1"/>
    </source>
</evidence>
<comment type="caution">
    <text evidence="1">The sequence shown here is derived from an EMBL/GenBank/DDBJ whole genome shotgun (WGS) entry which is preliminary data.</text>
</comment>
<gene>
    <name evidence="1" type="ORF">G6F64_015079</name>
</gene>
<dbReference type="EMBL" id="JAANQT010011010">
    <property type="protein sequence ID" value="KAG1274647.1"/>
    <property type="molecule type" value="Genomic_DNA"/>
</dbReference>
<evidence type="ECO:0000313" key="2">
    <source>
        <dbReference type="Proteomes" id="UP000716291"/>
    </source>
</evidence>
<protein>
    <submittedName>
        <fullName evidence="1">Uncharacterized protein</fullName>
    </submittedName>
</protein>
<reference evidence="1" key="1">
    <citation type="journal article" date="2020" name="Microb. Genom.">
        <title>Genetic diversity of clinical and environmental Mucorales isolates obtained from an investigation of mucormycosis cases among solid organ transplant recipients.</title>
        <authorList>
            <person name="Nguyen M.H."/>
            <person name="Kaul D."/>
            <person name="Muto C."/>
            <person name="Cheng S.J."/>
            <person name="Richter R.A."/>
            <person name="Bruno V.M."/>
            <person name="Liu G."/>
            <person name="Beyhan S."/>
            <person name="Sundermann A.J."/>
            <person name="Mounaud S."/>
            <person name="Pasculle A.W."/>
            <person name="Nierman W.C."/>
            <person name="Driscoll E."/>
            <person name="Cumbie R."/>
            <person name="Clancy C.J."/>
            <person name="Dupont C.L."/>
        </authorList>
    </citation>
    <scope>NUCLEOTIDE SEQUENCE</scope>
    <source>
        <strain evidence="1">GL11</strain>
    </source>
</reference>
<organism evidence="1 2">
    <name type="scientific">Rhizopus oryzae</name>
    <name type="common">Mucormycosis agent</name>
    <name type="synonym">Rhizopus arrhizus var. delemar</name>
    <dbReference type="NCBI Taxonomy" id="64495"/>
    <lineage>
        <taxon>Eukaryota</taxon>
        <taxon>Fungi</taxon>
        <taxon>Fungi incertae sedis</taxon>
        <taxon>Mucoromycota</taxon>
        <taxon>Mucoromycotina</taxon>
        <taxon>Mucoromycetes</taxon>
        <taxon>Mucorales</taxon>
        <taxon>Mucorineae</taxon>
        <taxon>Rhizopodaceae</taxon>
        <taxon>Rhizopus</taxon>
    </lineage>
</organism>
<proteinExistence type="predicted"/>
<dbReference type="AlphaFoldDB" id="A0A9P7BI33"/>
<keyword evidence="2" id="KW-1185">Reference proteome</keyword>
<name>A0A9P7BI33_RHIOR</name>
<sequence>MCRQRVARDRIGIGQAREIVAKMALRERGHEARFQAIAARLRRVQRQRGIQLQWPRRILLDACIPRIEQPMRLAQCQRRPDPQRPVHARKQPVDGGVQVGEVFGHARWSCE</sequence>
<accession>A0A9P7BI33</accession>
<dbReference type="Proteomes" id="UP000716291">
    <property type="component" value="Unassembled WGS sequence"/>
</dbReference>